<protein>
    <submittedName>
        <fullName evidence="2">Gliding motility-associated C-terminal domain-containing protein</fullName>
    </submittedName>
</protein>
<feature type="signal peptide" evidence="1">
    <location>
        <begin position="1"/>
        <end position="20"/>
    </location>
</feature>
<feature type="chain" id="PRO_5012770812" evidence="1">
    <location>
        <begin position="21"/>
        <end position="1427"/>
    </location>
</feature>
<dbReference type="InterPro" id="IPR049804">
    <property type="entry name" value="Choice_anch_L"/>
</dbReference>
<dbReference type="NCBIfam" id="NF038133">
    <property type="entry name" value="choice_anch_L"/>
    <property type="match status" value="1"/>
</dbReference>
<dbReference type="Proteomes" id="UP000184232">
    <property type="component" value="Unassembled WGS sequence"/>
</dbReference>
<dbReference type="EMBL" id="FQZH01000001">
    <property type="protein sequence ID" value="SHI75243.1"/>
    <property type="molecule type" value="Genomic_DNA"/>
</dbReference>
<accession>A0A1M6DQ07</accession>
<dbReference type="Pfam" id="PF13585">
    <property type="entry name" value="CHU_C"/>
    <property type="match status" value="1"/>
</dbReference>
<gene>
    <name evidence="2" type="ORF">SAMN05444337_0709</name>
</gene>
<dbReference type="NCBIfam" id="TIGR04131">
    <property type="entry name" value="Bac_Flav_CTERM"/>
    <property type="match status" value="1"/>
</dbReference>
<evidence type="ECO:0000256" key="1">
    <source>
        <dbReference type="SAM" id="SignalP"/>
    </source>
</evidence>
<dbReference type="InterPro" id="IPR026341">
    <property type="entry name" value="T9SS_type_B"/>
</dbReference>
<proteinExistence type="predicted"/>
<keyword evidence="3" id="KW-1185">Reference proteome</keyword>
<organism evidence="2 3">
    <name type="scientific">Flavobacterium haoranii</name>
    <dbReference type="NCBI Taxonomy" id="683124"/>
    <lineage>
        <taxon>Bacteria</taxon>
        <taxon>Pseudomonadati</taxon>
        <taxon>Bacteroidota</taxon>
        <taxon>Flavobacteriia</taxon>
        <taxon>Flavobacteriales</taxon>
        <taxon>Flavobacteriaceae</taxon>
        <taxon>Flavobacterium</taxon>
    </lineage>
</organism>
<sequence length="1427" mass="155112">MKNLVTLFFLILGIVSYSQSITVDNTYTSTQLVDLLINNSCIEITSTNMSGNQSVGYFNQNGSSFPMLDGVIIRNGNINFTQGQYTNTNLSSAINNNPDPFLQNLSNQSSGQSTSIVDVGFLEFEFIPTSNSFSFNFLFASNEYGEFQCSSNDIFAFALTDLTTNITTNLAVIPGTSNPVSVLTIRNSAFNEGNSCSSSNPGLFSTYNVSNPPASSLNMRGHTVVMSASSGVIPNNPYRIRMSIADFGDADYDSAVFIGAGSFTTNFDLGPDQIICAGDEYILDTGLDNTYTFQWLLNGMIIAGETNPTYTVSQPGVYEVIIDKGSCHIEESITFNDLLVNNPQDLYACDTGAGIYPYNLTINNEIFLGLDDAIYDVHYFDSQADILANNPIPSADLGNFMSPGQTIYIKIFNTVTGLYCDAEYQFDLIVNPSITAGSIPLQNVCDNSSGVPYDLSIHDIDVINGQSGTYTITYYTNQSDATNGVNAIGNNINITNGTGITTFWIRIEDSNNSSCFDITSVDINVRPLPLVDAITNITECSNTTLPNITNGNYFTGPDGTGTNLGQGGAFIEDGGTYYIFAGPDAFGCTNQTSFLITFIDEFTPILDNCGVFSVPSPPEGIGAFYSDFGGPNGTGTLIPTGTQFENTGTTSIVQPIYYYAEVNGIPCRDERFDIYIHPLAPVDILPDVTYCNSYTLEPLTNGNYFTGPNGTGTALFAGNTITSSQTVYIYNTLDHISSDGVTVGTCPSPASSFQVNIVDTSIFTPITECGSFTLPAITFGNYYDQPNGMGNIIDPSIPITSSQIVYYYANTTTLPNCTDNLNFNITINPRPLVDSLPSESHCGEFVLPPLTNGNYYMLSGGPSVPGQVQLFPNQVIDLSGTSLNPGTYYIYNGPDANNCDNESSFTINILPSPLVDAVSDYAVCGPFYTINPATNGTIYTAPGGPNGTGTVVDPTTQYTENETFYLYSFDSNTTCEVDIPFTVFYNGIDLPDFPDEDVCEFDNYALPILTHVPPETTNNYSINYYLDSNGNGIPGDAGDTLVPAGTVFNTPNTVTTVYVVANNTGRFGLSCQEIDTITITVSETPNLNNHPANFNSLNNTTHCGEFILPDLNGPTINYTVNYYTQPGGNPNDLINPNDYTFSVAPDESPQTFDVWVYAHATNNTNCFDETHFQFTVYPRPTFEVDGGIICVDPLTNATLEPIILDSGLNPALFDVEWSLNGVVLGNGITFEAIQAGTYTITPIKLSPENAPDCNYLPTTAVVTISSRAVASVSVTQPFEDIANATVTIENGFGNYIFQLDDGQFQTSNNFYNISSGSHTVTVRDTLGNCGDFVLVFNVIKYPKFFTPNADGYNDTWNIWDLRNEHPDAVIYIFDRYGKFLKELSPMDNGWDGKYNGHDLPSTDYWFTVDYLYNGEPAQFKAHFAMKR</sequence>
<dbReference type="OrthoDB" id="9765926at2"/>
<dbReference type="RefSeq" id="WP_084656810.1">
    <property type="nucleotide sequence ID" value="NZ_FQZH01000001.1"/>
</dbReference>
<name>A0A1M6DQ07_9FLAO</name>
<dbReference type="STRING" id="683124.SAMN05444337_0709"/>
<evidence type="ECO:0000313" key="2">
    <source>
        <dbReference type="EMBL" id="SHI75243.1"/>
    </source>
</evidence>
<reference evidence="2 3" key="1">
    <citation type="submission" date="2016-11" db="EMBL/GenBank/DDBJ databases">
        <authorList>
            <person name="Jaros S."/>
            <person name="Januszkiewicz K."/>
            <person name="Wedrychowicz H."/>
        </authorList>
    </citation>
    <scope>NUCLEOTIDE SEQUENCE [LARGE SCALE GENOMIC DNA]</scope>
    <source>
        <strain evidence="2 3">DSM 22807</strain>
    </source>
</reference>
<keyword evidence="1" id="KW-0732">Signal</keyword>
<evidence type="ECO:0000313" key="3">
    <source>
        <dbReference type="Proteomes" id="UP000184232"/>
    </source>
</evidence>